<keyword evidence="3 4" id="KW-0408">Iron</keyword>
<dbReference type="SUPFAM" id="SSF46626">
    <property type="entry name" value="Cytochrome c"/>
    <property type="match status" value="1"/>
</dbReference>
<proteinExistence type="predicted"/>
<sequence>MYRCFALLLACFTVSVAAAVEPPRLLDPDLQIELIASEPDLVTPTGCCFDDDGSLLVIECHTHFPPDDYVGPKTDRIYRFDDSDGDGVLDRQSLFYEGGIATMNIVNLGDGSFAVATRSDVVRLRDTDGDKVADERTVLLSHNTAAVYPHNGLAGLTLGPDGWLYVGQGENFGEPYELVGTDGSKQIGGGEGGNVFRCKTDGSDVQRVATGFWNPFGLCFDSARRLWGVGNDPDAMPPNRLMHIVPGGDYGFQFRFGRAGVHPLQAWDGEFPGTLPMTAGTGEAACAVAVHGQHLWVTSWGDNRIERHSLVQRGATWGTTVETVVQGDANFRPVAMAVAADGAVYVTDWVDRSYPVHRKGRLWRVVQKTAEASATDDDVPALTAPEKHANVLREDGSLAIDRRLQGLDSTDPFVRQAATFGLVQTDQLMSLGREQATTADQRVGLLTAWRWKEMVDPSCLSADERRVLIEWGLGDQSEAVRLAAIRWATERDCKDQLAAIKGLLQRPEISPRLFSAVIASIAYLETGSASGRSRDPAIEKLLIEFAGNSAASPKLRAMAIRRIPELSETPTDQQLRQWLDDQPDRDFAKEVVGLLAARGGKAALDQLAAIAADERFDLQTRADALAGLSRNADAYATLINRASLPKQPDTLRVEARRMQKRNWGADESRPDKDDVEAWMTLIADPGDVDAGRRVFFRTTCVNCHRHSGRGAQTGPDLTTLSGNLTKKRVLDSILHPSKEVGPLYVPWKILTTDGNVLTGLKLDRAGAGNSMRFQGADGEVFEVPLAEVQQQEPVDQSIMPTGLEGTMSLGELRDLIAFLIGE</sequence>
<dbReference type="PANTHER" id="PTHR33546">
    <property type="entry name" value="LARGE, MULTIFUNCTIONAL SECRETED PROTEIN-RELATED"/>
    <property type="match status" value="1"/>
</dbReference>
<feature type="signal peptide" evidence="5">
    <location>
        <begin position="1"/>
        <end position="19"/>
    </location>
</feature>
<keyword evidence="5" id="KW-0732">Signal</keyword>
<evidence type="ECO:0000259" key="6">
    <source>
        <dbReference type="PROSITE" id="PS51007"/>
    </source>
</evidence>
<evidence type="ECO:0000256" key="4">
    <source>
        <dbReference type="PROSITE-ProRule" id="PRU00433"/>
    </source>
</evidence>
<keyword evidence="8" id="KW-1185">Reference proteome</keyword>
<dbReference type="EMBL" id="CP036432">
    <property type="protein sequence ID" value="QDV88358.1"/>
    <property type="molecule type" value="Genomic_DNA"/>
</dbReference>
<keyword evidence="2 4" id="KW-0479">Metal-binding</keyword>
<name>A0ABX5Y253_9BACT</name>
<evidence type="ECO:0000256" key="3">
    <source>
        <dbReference type="ARBA" id="ARBA00023004"/>
    </source>
</evidence>
<dbReference type="InterPro" id="IPR009056">
    <property type="entry name" value="Cyt_c-like_dom"/>
</dbReference>
<dbReference type="NCBIfam" id="TIGR02604">
    <property type="entry name" value="Piru_Ver_Nterm"/>
    <property type="match status" value="1"/>
</dbReference>
<dbReference type="PANTHER" id="PTHR33546:SF1">
    <property type="entry name" value="LARGE, MULTIFUNCTIONAL SECRETED PROTEIN"/>
    <property type="match status" value="1"/>
</dbReference>
<evidence type="ECO:0000256" key="2">
    <source>
        <dbReference type="ARBA" id="ARBA00022723"/>
    </source>
</evidence>
<feature type="domain" description="Cytochrome c" evidence="6">
    <location>
        <begin position="686"/>
        <end position="822"/>
    </location>
</feature>
<dbReference type="NCBIfam" id="TIGR02603">
    <property type="entry name" value="CxxCH_TIGR02603"/>
    <property type="match status" value="1"/>
</dbReference>
<reference evidence="7 8" key="1">
    <citation type="submission" date="2019-02" db="EMBL/GenBank/DDBJ databases">
        <title>Deep-cultivation of Planctomycetes and their phenomic and genomic characterization uncovers novel biology.</title>
        <authorList>
            <person name="Wiegand S."/>
            <person name="Jogler M."/>
            <person name="Boedeker C."/>
            <person name="Pinto D."/>
            <person name="Vollmers J."/>
            <person name="Rivas-Marin E."/>
            <person name="Kohn T."/>
            <person name="Peeters S.H."/>
            <person name="Heuer A."/>
            <person name="Rast P."/>
            <person name="Oberbeckmann S."/>
            <person name="Bunk B."/>
            <person name="Jeske O."/>
            <person name="Meyerdierks A."/>
            <person name="Storesund J.E."/>
            <person name="Kallscheuer N."/>
            <person name="Luecker S."/>
            <person name="Lage O.M."/>
            <person name="Pohl T."/>
            <person name="Merkel B.J."/>
            <person name="Hornburger P."/>
            <person name="Mueller R.-W."/>
            <person name="Bruemmer F."/>
            <person name="Labrenz M."/>
            <person name="Spormann A.M."/>
            <person name="Op den Camp H."/>
            <person name="Overmann J."/>
            <person name="Amann R."/>
            <person name="Jetten M.S.M."/>
            <person name="Mascher T."/>
            <person name="Medema M.H."/>
            <person name="Devos D.P."/>
            <person name="Kaster A.-K."/>
            <person name="Ovreas L."/>
            <person name="Rohde M."/>
            <person name="Galperin M.Y."/>
            <person name="Jogler C."/>
        </authorList>
    </citation>
    <scope>NUCLEOTIDE SEQUENCE [LARGE SCALE GENOMIC DNA]</scope>
    <source>
        <strain evidence="7 8">TBK1r</strain>
    </source>
</reference>
<organism evidence="7 8">
    <name type="scientific">Stieleria magnilauensis</name>
    <dbReference type="NCBI Taxonomy" id="2527963"/>
    <lineage>
        <taxon>Bacteria</taxon>
        <taxon>Pseudomonadati</taxon>
        <taxon>Planctomycetota</taxon>
        <taxon>Planctomycetia</taxon>
        <taxon>Pirellulales</taxon>
        <taxon>Pirellulaceae</taxon>
        <taxon>Stieleria</taxon>
    </lineage>
</organism>
<dbReference type="InterPro" id="IPR011042">
    <property type="entry name" value="6-blade_b-propeller_TolB-like"/>
</dbReference>
<gene>
    <name evidence="7" type="ORF">TBK1r_73900</name>
</gene>
<evidence type="ECO:0000256" key="1">
    <source>
        <dbReference type="ARBA" id="ARBA00022617"/>
    </source>
</evidence>
<dbReference type="InterPro" id="IPR013428">
    <property type="entry name" value="Membrane-bound_put_N"/>
</dbReference>
<dbReference type="SUPFAM" id="SSF63829">
    <property type="entry name" value="Calcium-dependent phosphotriesterase"/>
    <property type="match status" value="1"/>
</dbReference>
<dbReference type="Gene3D" id="1.10.760.10">
    <property type="entry name" value="Cytochrome c-like domain"/>
    <property type="match status" value="1"/>
</dbReference>
<dbReference type="Pfam" id="PF23500">
    <property type="entry name" value="DUF7133"/>
    <property type="match status" value="1"/>
</dbReference>
<dbReference type="PROSITE" id="PS51007">
    <property type="entry name" value="CYTC"/>
    <property type="match status" value="1"/>
</dbReference>
<dbReference type="InterPro" id="IPR036909">
    <property type="entry name" value="Cyt_c-like_dom_sf"/>
</dbReference>
<keyword evidence="1 4" id="KW-0349">Heme</keyword>
<accession>A0ABX5Y253</accession>
<evidence type="ECO:0000313" key="7">
    <source>
        <dbReference type="EMBL" id="QDV88358.1"/>
    </source>
</evidence>
<dbReference type="Gene3D" id="2.120.10.30">
    <property type="entry name" value="TolB, C-terminal domain"/>
    <property type="match status" value="1"/>
</dbReference>
<dbReference type="Pfam" id="PF00034">
    <property type="entry name" value="Cytochrom_C"/>
    <property type="match status" value="1"/>
</dbReference>
<evidence type="ECO:0000256" key="5">
    <source>
        <dbReference type="SAM" id="SignalP"/>
    </source>
</evidence>
<dbReference type="Proteomes" id="UP000318081">
    <property type="component" value="Chromosome"/>
</dbReference>
<dbReference type="RefSeq" id="WP_145220606.1">
    <property type="nucleotide sequence ID" value="NZ_CP036432.1"/>
</dbReference>
<feature type="chain" id="PRO_5045265309" evidence="5">
    <location>
        <begin position="20"/>
        <end position="822"/>
    </location>
</feature>
<dbReference type="InterPro" id="IPR055557">
    <property type="entry name" value="DUF7133"/>
</dbReference>
<protein>
    <submittedName>
        <fullName evidence="7">Cytochrome c</fullName>
    </submittedName>
</protein>
<evidence type="ECO:0000313" key="8">
    <source>
        <dbReference type="Proteomes" id="UP000318081"/>
    </source>
</evidence>
<dbReference type="InterPro" id="IPR013427">
    <property type="entry name" value="Haem-bd_dom_put"/>
</dbReference>